<dbReference type="Gene3D" id="1.25.10.10">
    <property type="entry name" value="Leucine-rich Repeat Variant"/>
    <property type="match status" value="1"/>
</dbReference>
<dbReference type="Gene3D" id="2.20.140.10">
    <property type="entry name" value="WGR domain"/>
    <property type="match status" value="1"/>
</dbReference>
<evidence type="ECO:0000313" key="2">
    <source>
        <dbReference type="EMBL" id="PIE31808.1"/>
    </source>
</evidence>
<feature type="domain" description="WGR" evidence="1">
    <location>
        <begin position="1"/>
        <end position="89"/>
    </location>
</feature>
<dbReference type="InterPro" id="IPR008893">
    <property type="entry name" value="WGR_domain"/>
</dbReference>
<protein>
    <recommendedName>
        <fullName evidence="1">WGR domain-containing protein</fullName>
    </recommendedName>
</protein>
<dbReference type="AlphaFoldDB" id="A0A2G6K7V6"/>
<dbReference type="PROSITE" id="PS51977">
    <property type="entry name" value="WGR"/>
    <property type="match status" value="1"/>
</dbReference>
<organism evidence="2 3">
    <name type="scientific">candidate division KSB3 bacterium</name>
    <dbReference type="NCBI Taxonomy" id="2044937"/>
    <lineage>
        <taxon>Bacteria</taxon>
        <taxon>candidate division KSB3</taxon>
    </lineage>
</organism>
<evidence type="ECO:0000313" key="3">
    <source>
        <dbReference type="Proteomes" id="UP000230821"/>
    </source>
</evidence>
<dbReference type="Proteomes" id="UP000230821">
    <property type="component" value="Unassembled WGS sequence"/>
</dbReference>
<proteinExistence type="predicted"/>
<evidence type="ECO:0000259" key="1">
    <source>
        <dbReference type="PROSITE" id="PS51977"/>
    </source>
</evidence>
<comment type="caution">
    <text evidence="2">The sequence shown here is derived from an EMBL/GenBank/DDBJ whole genome shotgun (WGS) entry which is preliminary data.</text>
</comment>
<dbReference type="SUPFAM" id="SSF48371">
    <property type="entry name" value="ARM repeat"/>
    <property type="match status" value="1"/>
</dbReference>
<accession>A0A2G6K7V6</accession>
<dbReference type="InterPro" id="IPR011989">
    <property type="entry name" value="ARM-like"/>
</dbReference>
<gene>
    <name evidence="2" type="ORF">CSA56_17280</name>
</gene>
<dbReference type="CDD" id="cd07998">
    <property type="entry name" value="WGR_DNA_ligase"/>
    <property type="match status" value="1"/>
</dbReference>
<dbReference type="InterPro" id="IPR016024">
    <property type="entry name" value="ARM-type_fold"/>
</dbReference>
<dbReference type="EMBL" id="PDSK01000128">
    <property type="protein sequence ID" value="PIE31808.1"/>
    <property type="molecule type" value="Genomic_DNA"/>
</dbReference>
<reference evidence="2 3" key="1">
    <citation type="submission" date="2017-10" db="EMBL/GenBank/DDBJ databases">
        <title>Novel microbial diversity and functional potential in the marine mammal oral microbiome.</title>
        <authorList>
            <person name="Dudek N.K."/>
            <person name="Sun C.L."/>
            <person name="Burstein D."/>
            <person name="Kantor R.S."/>
            <person name="Aliaga Goltsman D.S."/>
            <person name="Bik E.M."/>
            <person name="Thomas B.C."/>
            <person name="Banfield J.F."/>
            <person name="Relman D.A."/>
        </authorList>
    </citation>
    <scope>NUCLEOTIDE SEQUENCE [LARGE SCALE GENOMIC DNA]</scope>
    <source>
        <strain evidence="2">DOLJORAL78_47_16</strain>
    </source>
</reference>
<name>A0A2G6K7V6_9BACT</name>
<sequence length="1083" mass="125500">MKLVRQTHLSYKKGTSDKVYEVDLCEVSGDQCVVNFRYGRRGTTLREGTKTVFPVPFATAEKIFHDLVQSKVKKGYKASRSQSTSKTVFESAVPQIYEARKESVLHHLELAAQHQERKGNWRLSRVIWRAGELKLAEAVPYLLELAGESADMFRYSLAWALGRCADRETADEVVKTLLHYYHDPSNTDAIQRISAEGIGRIHQYVPQDAFFHTLVQSLPTGLQESARHDESGQLEQKIHEYLFELQITSNDYLTTLYHLSWKYPHIRSALLKILKTLPVEPNYFHWLRYIFKAAEFREDCEVYGLLASRFEKIPERYRRQWYDGYKHVQIKGKWQVRKREKPTIAPYSDRTRAYFRRRILRTLQRAGEAGDKAYPEMAAEILLRFDDRSDKTEPYTDTFYRYEFKPFRSIEHSTHYDSYAPYLIFNFILYANSSRYEYTKGAHAWKCVASYQPGQPAPETREEAFPELWTNAPHSLLKLLTGSFCLRVHEFAVKAFKDVPDYGTYVENDRLISMLALPYQMTNELALDIAKQQYSADDPEKNLVLALLNCSYDAARETAREWIEDLLAIFLQDSIVVCELILNPYADIRQWARELLPTYDFSDIQEQAVISRVIAALLVLEPDQRSEEDLKEIVEMLLFNFPQKMYRLGLEVIRDLLRHPSPVLQRFAGSILLKHEIDTKDLPDDLFVVLLEAANPEIRALGVQLVGKLPDELLLSKEQLLTSFCIVESPEIRTAVKPIVGRLAAANRDFGTRLVEQLYTVFLFQEAYEGVHQDLCHLCIHELSGSLDVLDQRKVWKLLHSSYQGANQLGAYLLKNTLNIEDFALQQLVELAKSALLELRELVWNFYRDHPDRIKQEKGHALGIVDSDWEDSRQFAFKYFRNRFDEDDWTPELLIGLCDSVREDVQAFGREMITRFFDEAHGSEYLLKLSQHPSVRLQQFATNYLERFAAGNSERIEGLTPYFITLLSQVNKGRVAKARVFKFLQTEAMKSEAAARVTAQVLTRQSVTMAIGDKAACIATLRDIQKTYPGIETPVRIQQVPIYVKKAYRPKKKEEHVPEQKEKSVQSLLGEVKERLSAFWRQL</sequence>